<accession>A0A918BB74</accession>
<gene>
    <name evidence="2" type="ORF">GCM10010145_21180</name>
</gene>
<keyword evidence="1" id="KW-1133">Transmembrane helix</keyword>
<evidence type="ECO:0000313" key="2">
    <source>
        <dbReference type="EMBL" id="GGQ51622.1"/>
    </source>
</evidence>
<comment type="caution">
    <text evidence="2">The sequence shown here is derived from an EMBL/GenBank/DDBJ whole genome shotgun (WGS) entry which is preliminary data.</text>
</comment>
<name>A0A918BB74_9ACTN</name>
<keyword evidence="1" id="KW-0812">Transmembrane</keyword>
<dbReference type="RefSeq" id="WP_189216433.1">
    <property type="nucleotide sequence ID" value="NZ_BMQK01000003.1"/>
</dbReference>
<dbReference type="Proteomes" id="UP000620156">
    <property type="component" value="Unassembled WGS sequence"/>
</dbReference>
<protein>
    <submittedName>
        <fullName evidence="2">Uncharacterized protein</fullName>
    </submittedName>
</protein>
<dbReference type="EMBL" id="BMQK01000003">
    <property type="protein sequence ID" value="GGQ51622.1"/>
    <property type="molecule type" value="Genomic_DNA"/>
</dbReference>
<evidence type="ECO:0000313" key="3">
    <source>
        <dbReference type="Proteomes" id="UP000620156"/>
    </source>
</evidence>
<sequence>MDLTVDLAVLLGVILVVLLARPVAARKRWDQILVVAIAIVLGILIAPTDFGQSILNSLGRVTHGFS</sequence>
<reference evidence="2" key="2">
    <citation type="submission" date="2020-09" db="EMBL/GenBank/DDBJ databases">
        <authorList>
            <person name="Sun Q."/>
            <person name="Ohkuma M."/>
        </authorList>
    </citation>
    <scope>NUCLEOTIDE SEQUENCE</scope>
    <source>
        <strain evidence="2">JCM 3131</strain>
    </source>
</reference>
<reference evidence="2" key="1">
    <citation type="journal article" date="2014" name="Int. J. Syst. Evol. Microbiol.">
        <title>Complete genome sequence of Corynebacterium casei LMG S-19264T (=DSM 44701T), isolated from a smear-ripened cheese.</title>
        <authorList>
            <consortium name="US DOE Joint Genome Institute (JGI-PGF)"/>
            <person name="Walter F."/>
            <person name="Albersmeier A."/>
            <person name="Kalinowski J."/>
            <person name="Ruckert C."/>
        </authorList>
    </citation>
    <scope>NUCLEOTIDE SEQUENCE</scope>
    <source>
        <strain evidence="2">JCM 3131</strain>
    </source>
</reference>
<organism evidence="2 3">
    <name type="scientific">Streptomyces ruber</name>
    <dbReference type="NCBI Taxonomy" id="83378"/>
    <lineage>
        <taxon>Bacteria</taxon>
        <taxon>Bacillati</taxon>
        <taxon>Actinomycetota</taxon>
        <taxon>Actinomycetes</taxon>
        <taxon>Kitasatosporales</taxon>
        <taxon>Streptomycetaceae</taxon>
        <taxon>Streptomyces</taxon>
    </lineage>
</organism>
<feature type="transmembrane region" description="Helical" evidence="1">
    <location>
        <begin position="32"/>
        <end position="50"/>
    </location>
</feature>
<keyword evidence="3" id="KW-1185">Reference proteome</keyword>
<evidence type="ECO:0000256" key="1">
    <source>
        <dbReference type="SAM" id="Phobius"/>
    </source>
</evidence>
<keyword evidence="1" id="KW-0472">Membrane</keyword>
<dbReference type="AlphaFoldDB" id="A0A918BB74"/>
<proteinExistence type="predicted"/>